<name>X1KHF8_9ZZZZ</name>
<protein>
    <submittedName>
        <fullName evidence="1">Uncharacterized protein</fullName>
    </submittedName>
</protein>
<gene>
    <name evidence="1" type="ORF">S03H2_59340</name>
</gene>
<feature type="non-terminal residue" evidence="1">
    <location>
        <position position="1"/>
    </location>
</feature>
<evidence type="ECO:0000313" key="1">
    <source>
        <dbReference type="EMBL" id="GAH81498.1"/>
    </source>
</evidence>
<comment type="caution">
    <text evidence="1">The sequence shown here is derived from an EMBL/GenBank/DDBJ whole genome shotgun (WGS) entry which is preliminary data.</text>
</comment>
<dbReference type="AlphaFoldDB" id="X1KHF8"/>
<accession>X1KHF8</accession>
<dbReference type="EMBL" id="BARU01038153">
    <property type="protein sequence ID" value="GAH81498.1"/>
    <property type="molecule type" value="Genomic_DNA"/>
</dbReference>
<sequence>LAPLLFEDEELDMLRKTRDPVAKAEPSESAKRKKVTLTTSEGFTVHSFTTLLKALGKRCKHRCYVRGGDPQATFPQLTEPDALQQRAFELLGLMHPVN</sequence>
<reference evidence="1" key="1">
    <citation type="journal article" date="2014" name="Front. Microbiol.">
        <title>High frequency of phylogenetically diverse reductive dehalogenase-homologous genes in deep subseafloor sedimentary metagenomes.</title>
        <authorList>
            <person name="Kawai M."/>
            <person name="Futagami T."/>
            <person name="Toyoda A."/>
            <person name="Takaki Y."/>
            <person name="Nishi S."/>
            <person name="Hori S."/>
            <person name="Arai W."/>
            <person name="Tsubouchi T."/>
            <person name="Morono Y."/>
            <person name="Uchiyama I."/>
            <person name="Ito T."/>
            <person name="Fujiyama A."/>
            <person name="Inagaki F."/>
            <person name="Takami H."/>
        </authorList>
    </citation>
    <scope>NUCLEOTIDE SEQUENCE</scope>
    <source>
        <strain evidence="1">Expedition CK06-06</strain>
    </source>
</reference>
<proteinExistence type="predicted"/>
<organism evidence="1">
    <name type="scientific">marine sediment metagenome</name>
    <dbReference type="NCBI Taxonomy" id="412755"/>
    <lineage>
        <taxon>unclassified sequences</taxon>
        <taxon>metagenomes</taxon>
        <taxon>ecological metagenomes</taxon>
    </lineage>
</organism>